<evidence type="ECO:0000259" key="2">
    <source>
        <dbReference type="Pfam" id="PF03629"/>
    </source>
</evidence>
<dbReference type="PANTHER" id="PTHR31988">
    <property type="entry name" value="ESTERASE, PUTATIVE (DUF303)-RELATED"/>
    <property type="match status" value="1"/>
</dbReference>
<dbReference type="OrthoDB" id="9795554at2"/>
<dbReference type="InterPro" id="IPR005181">
    <property type="entry name" value="SASA"/>
</dbReference>
<dbReference type="SUPFAM" id="SSF52266">
    <property type="entry name" value="SGNH hydrolase"/>
    <property type="match status" value="1"/>
</dbReference>
<dbReference type="EMBL" id="VBTH01000009">
    <property type="protein sequence ID" value="TLQ04161.1"/>
    <property type="molecule type" value="Genomic_DNA"/>
</dbReference>
<sequence>MKSILLVGQSNMAGRGFIKDVTPIYNKNIKMLRNGRWQMMTEPIHFDREVSGIGPAASFAAAWQLDHVDEEIGLIPCAEGSSSISGWGTDQKLMRHAISEARFAMEDSELIGILWHQGENDSLNEHYKNYDHELMGVFSNLRTALGLPEVPIIFGKLPEFLGKKGFGTSAIEFERINQAMQRVNRQLNNTYLVSAEDLDSNPDGIHINARSQRRFGLRYYAAFKNKSNIDHPLNDEHDQLDRIDHQPQDRDIKTYLLSRELVLGKISYPTFTDKIDKLMHEPLN</sequence>
<name>A0A5R9BVY2_9LACO</name>
<dbReference type="Proteomes" id="UP000305541">
    <property type="component" value="Unassembled WGS sequence"/>
</dbReference>
<dbReference type="AlphaFoldDB" id="A0A5R9BVY2"/>
<dbReference type="Gene3D" id="3.40.50.1110">
    <property type="entry name" value="SGNH hydrolase"/>
    <property type="match status" value="1"/>
</dbReference>
<dbReference type="PANTHER" id="PTHR31988:SF19">
    <property type="entry name" value="9-O-ACETYL-N-ACETYLNEURAMINIC ACID DEACETYLASE-RELATED"/>
    <property type="match status" value="1"/>
</dbReference>
<gene>
    <name evidence="3" type="ORF">FEZ51_06040</name>
</gene>
<dbReference type="RefSeq" id="WP_138474395.1">
    <property type="nucleotide sequence ID" value="NZ_VBTH01000009.1"/>
</dbReference>
<evidence type="ECO:0000313" key="3">
    <source>
        <dbReference type="EMBL" id="TLQ04161.1"/>
    </source>
</evidence>
<dbReference type="GO" id="GO:0016787">
    <property type="term" value="F:hydrolase activity"/>
    <property type="evidence" value="ECO:0007669"/>
    <property type="project" value="UniProtKB-KW"/>
</dbReference>
<evidence type="ECO:0000256" key="1">
    <source>
        <dbReference type="ARBA" id="ARBA00022801"/>
    </source>
</evidence>
<dbReference type="InterPro" id="IPR036514">
    <property type="entry name" value="SGNH_hydro_sf"/>
</dbReference>
<keyword evidence="1" id="KW-0378">Hydrolase</keyword>
<protein>
    <submittedName>
        <fullName evidence="3">Sialate O-acetylesterase</fullName>
    </submittedName>
</protein>
<reference evidence="3 4" key="1">
    <citation type="submission" date="2019-05" db="EMBL/GenBank/DDBJ databases">
        <title>The metagenome of a microbial culture collection derived from dairy environment covers the genomic content of the human microbiome.</title>
        <authorList>
            <person name="Roder T."/>
            <person name="Wuthrich D."/>
            <person name="Sattari Z."/>
            <person name="Von Ah U."/>
            <person name="Bar C."/>
            <person name="Ronchi F."/>
            <person name="Macpherson A.J."/>
            <person name="Ganal-Vonarburg S.C."/>
            <person name="Bruggmann R."/>
            <person name="Vergeres G."/>
        </authorList>
    </citation>
    <scope>NUCLEOTIDE SEQUENCE [LARGE SCALE GENOMIC DNA]</scope>
    <source>
        <strain evidence="3 4">FAM 18815</strain>
    </source>
</reference>
<dbReference type="Pfam" id="PF03629">
    <property type="entry name" value="SASA"/>
    <property type="match status" value="1"/>
</dbReference>
<accession>A0A5R9BVY2</accession>
<comment type="caution">
    <text evidence="3">The sequence shown here is derived from an EMBL/GenBank/DDBJ whole genome shotgun (WGS) entry which is preliminary data.</text>
</comment>
<proteinExistence type="predicted"/>
<evidence type="ECO:0000313" key="4">
    <source>
        <dbReference type="Proteomes" id="UP000305541"/>
    </source>
</evidence>
<organism evidence="3 4">
    <name type="scientific">Pediococcus stilesii</name>
    <dbReference type="NCBI Taxonomy" id="331679"/>
    <lineage>
        <taxon>Bacteria</taxon>
        <taxon>Bacillati</taxon>
        <taxon>Bacillota</taxon>
        <taxon>Bacilli</taxon>
        <taxon>Lactobacillales</taxon>
        <taxon>Lactobacillaceae</taxon>
        <taxon>Pediococcus</taxon>
    </lineage>
</organism>
<dbReference type="InterPro" id="IPR052940">
    <property type="entry name" value="Carb_Esterase_6"/>
</dbReference>
<feature type="domain" description="Sialate O-acetylesterase" evidence="2">
    <location>
        <begin position="4"/>
        <end position="223"/>
    </location>
</feature>